<gene>
    <name evidence="12" type="primary">prs</name>
    <name evidence="14" type="ORF">A7Q00_04950</name>
</gene>
<keyword evidence="4 12" id="KW-0545">Nucleotide biosynthesis</keyword>
<dbReference type="Gene3D" id="3.40.50.2020">
    <property type="match status" value="2"/>
</dbReference>
<dbReference type="InterPro" id="IPR005946">
    <property type="entry name" value="Rib-P_diPkinase"/>
</dbReference>
<dbReference type="CDD" id="cd06223">
    <property type="entry name" value="PRTases_typeI"/>
    <property type="match status" value="1"/>
</dbReference>
<feature type="binding site" evidence="12">
    <location>
        <position position="214"/>
    </location>
    <ligand>
        <name>D-ribose 5-phosphate</name>
        <dbReference type="ChEBI" id="CHEBI:78346"/>
    </ligand>
</feature>
<comment type="subcellular location">
    <subcellularLocation>
        <location evidence="12">Cytoplasm</location>
    </subcellularLocation>
</comment>
<reference evidence="15" key="1">
    <citation type="submission" date="2016-05" db="EMBL/GenBank/DDBJ databases">
        <title>Draft genome of Corynebacterium afermentans subsp. afermentans LCDC 88199T.</title>
        <authorList>
            <person name="Bernier A.-M."/>
            <person name="Bernard K."/>
        </authorList>
    </citation>
    <scope>NUCLEOTIDE SEQUENCE [LARGE SCALE GENOMIC DNA]</scope>
    <source>
        <strain evidence="15">NML130454</strain>
    </source>
</reference>
<dbReference type="InterPro" id="IPR000842">
    <property type="entry name" value="PRib_PP_synth_CS"/>
</dbReference>
<evidence type="ECO:0000256" key="2">
    <source>
        <dbReference type="ARBA" id="ARBA00022679"/>
    </source>
</evidence>
<dbReference type="GO" id="GO:0006164">
    <property type="term" value="P:purine nucleotide biosynthetic process"/>
    <property type="evidence" value="ECO:0007669"/>
    <property type="project" value="TreeGrafter"/>
</dbReference>
<comment type="pathway">
    <text evidence="1 12">Metabolic intermediate biosynthesis; 5-phospho-alpha-D-ribose 1-diphosphate biosynthesis; 5-phospho-alpha-D-ribose 1-diphosphate from D-ribose 5-phosphate (route I): step 1/1.</text>
</comment>
<evidence type="ECO:0000313" key="15">
    <source>
        <dbReference type="Proteomes" id="UP000077726"/>
    </source>
</evidence>
<keyword evidence="12" id="KW-0963">Cytoplasm</keyword>
<accession>A0A1B6VZV0</accession>
<organism evidence="14 15">
    <name type="scientific">Eikenella halliae</name>
    <dbReference type="NCBI Taxonomy" id="1795832"/>
    <lineage>
        <taxon>Bacteria</taxon>
        <taxon>Pseudomonadati</taxon>
        <taxon>Pseudomonadota</taxon>
        <taxon>Betaproteobacteria</taxon>
        <taxon>Neisseriales</taxon>
        <taxon>Neisseriaceae</taxon>
        <taxon>Eikenella</taxon>
    </lineage>
</organism>
<dbReference type="GO" id="GO:0004749">
    <property type="term" value="F:ribose phosphate diphosphokinase activity"/>
    <property type="evidence" value="ECO:0007669"/>
    <property type="project" value="UniProtKB-UniRule"/>
</dbReference>
<dbReference type="AlphaFoldDB" id="A0A1B6VZV0"/>
<dbReference type="GO" id="GO:0016301">
    <property type="term" value="F:kinase activity"/>
    <property type="evidence" value="ECO:0007669"/>
    <property type="project" value="UniProtKB-KW"/>
</dbReference>
<proteinExistence type="inferred from homology"/>
<feature type="binding site" evidence="12">
    <location>
        <position position="150"/>
    </location>
    <ligand>
        <name>Mg(2+)</name>
        <dbReference type="ChEBI" id="CHEBI:18420"/>
    </ligand>
</feature>
<keyword evidence="5 12" id="KW-0547">Nucleotide-binding</keyword>
<evidence type="ECO:0000256" key="10">
    <source>
        <dbReference type="ARBA" id="ARBA00054914"/>
    </source>
</evidence>
<dbReference type="GO" id="GO:0009156">
    <property type="term" value="P:ribonucleoside monophosphate biosynthetic process"/>
    <property type="evidence" value="ECO:0007669"/>
    <property type="project" value="InterPro"/>
</dbReference>
<evidence type="ECO:0000259" key="13">
    <source>
        <dbReference type="Pfam" id="PF13793"/>
    </source>
</evidence>
<keyword evidence="8 12" id="KW-0460">Magnesium</keyword>
<keyword evidence="7 12" id="KW-0067">ATP-binding</keyword>
<dbReference type="EMBL" id="LXSQ01000012">
    <property type="protein sequence ID" value="OAM43760.1"/>
    <property type="molecule type" value="Genomic_DNA"/>
</dbReference>
<keyword evidence="3 12" id="KW-0479">Metal-binding</keyword>
<dbReference type="HAMAP" id="MF_00583_B">
    <property type="entry name" value="RibP_PPkinase_B"/>
    <property type="match status" value="1"/>
</dbReference>
<feature type="binding site" evidence="12">
    <location>
        <begin position="56"/>
        <end position="58"/>
    </location>
    <ligand>
        <name>ATP</name>
        <dbReference type="ChEBI" id="CHEBI:30616"/>
    </ligand>
</feature>
<evidence type="ECO:0000313" key="14">
    <source>
        <dbReference type="EMBL" id="OAM43760.1"/>
    </source>
</evidence>
<feature type="active site" evidence="12">
    <location>
        <position position="212"/>
    </location>
</feature>
<dbReference type="UniPathway" id="UPA00087">
    <property type="reaction ID" value="UER00172"/>
</dbReference>
<comment type="catalytic activity">
    <reaction evidence="9 12">
        <text>D-ribose 5-phosphate + ATP = 5-phospho-alpha-D-ribose 1-diphosphate + AMP + H(+)</text>
        <dbReference type="Rhea" id="RHEA:15609"/>
        <dbReference type="ChEBI" id="CHEBI:15378"/>
        <dbReference type="ChEBI" id="CHEBI:30616"/>
        <dbReference type="ChEBI" id="CHEBI:58017"/>
        <dbReference type="ChEBI" id="CHEBI:78346"/>
        <dbReference type="ChEBI" id="CHEBI:456215"/>
        <dbReference type="EC" id="2.7.6.1"/>
    </reaction>
</comment>
<evidence type="ECO:0000256" key="6">
    <source>
        <dbReference type="ARBA" id="ARBA00022777"/>
    </source>
</evidence>
<comment type="subunit">
    <text evidence="12">Homohexamer.</text>
</comment>
<protein>
    <recommendedName>
        <fullName evidence="12">Ribose-phosphate pyrophosphokinase</fullName>
        <shortName evidence="12">RPPK</shortName>
        <ecNumber evidence="12">2.7.6.1</ecNumber>
    </recommendedName>
    <alternativeName>
        <fullName evidence="12">5-phospho-D-ribosyl alpha-1-diphosphate synthase</fullName>
    </alternativeName>
    <alternativeName>
        <fullName evidence="12">Phosphoribosyl diphosphate synthase</fullName>
    </alternativeName>
    <alternativeName>
        <fullName evidence="12">Phosphoribosyl pyrophosphate synthase</fullName>
        <shortName evidence="12">P-Rib-PP synthase</shortName>
        <shortName evidence="12">PRPP synthase</shortName>
        <shortName evidence="12">PRPPase</shortName>
    </alternativeName>
</protein>
<dbReference type="InterPro" id="IPR029057">
    <property type="entry name" value="PRTase-like"/>
</dbReference>
<evidence type="ECO:0000256" key="1">
    <source>
        <dbReference type="ARBA" id="ARBA00004996"/>
    </source>
</evidence>
<comment type="caution">
    <text evidence="14">The sequence shown here is derived from an EMBL/GenBank/DDBJ whole genome shotgun (WGS) entry which is preliminary data.</text>
</comment>
<keyword evidence="6 12" id="KW-0418">Kinase</keyword>
<dbReference type="GO" id="GO:0006015">
    <property type="term" value="P:5-phosphoribose 1-diphosphate biosynthetic process"/>
    <property type="evidence" value="ECO:0007669"/>
    <property type="project" value="UniProtKB-UniRule"/>
</dbReference>
<dbReference type="PANTHER" id="PTHR10210:SF41">
    <property type="entry name" value="RIBOSE-PHOSPHATE PYROPHOSPHOKINASE 1, CHLOROPLASTIC"/>
    <property type="match status" value="1"/>
</dbReference>
<dbReference type="GO" id="GO:0005737">
    <property type="term" value="C:cytoplasm"/>
    <property type="evidence" value="ECO:0007669"/>
    <property type="project" value="UniProtKB-SubCell"/>
</dbReference>
<dbReference type="PANTHER" id="PTHR10210">
    <property type="entry name" value="RIBOSE-PHOSPHATE DIPHOSPHOKINASE FAMILY MEMBER"/>
    <property type="match status" value="1"/>
</dbReference>
<dbReference type="GO" id="GO:0005524">
    <property type="term" value="F:ATP binding"/>
    <property type="evidence" value="ECO:0007669"/>
    <property type="project" value="UniProtKB-KW"/>
</dbReference>
<dbReference type="STRING" id="1795832.A7Q00_04950"/>
<feature type="binding site" evidence="12">
    <location>
        <position position="189"/>
    </location>
    <ligand>
        <name>Mg(2+)</name>
        <dbReference type="ChEBI" id="CHEBI:18420"/>
    </ligand>
</feature>
<dbReference type="InterPro" id="IPR029099">
    <property type="entry name" value="Pribosyltran_N"/>
</dbReference>
<dbReference type="PROSITE" id="PS00114">
    <property type="entry name" value="PRPP_SYNTHASE"/>
    <property type="match status" value="1"/>
</dbReference>
<evidence type="ECO:0000256" key="5">
    <source>
        <dbReference type="ARBA" id="ARBA00022741"/>
    </source>
</evidence>
<dbReference type="Pfam" id="PF13793">
    <property type="entry name" value="Pribosyltran_N"/>
    <property type="match status" value="1"/>
</dbReference>
<sequence length="344" mass="36949">MFPTVGGETANNTGNEEMAYESLMVFAGNASAGLAENVVKHLGISLGRASVGKFSDGEIAVELLENVRGRDVFILQSTCAPTNDNLMELLTVADALKRASAGRITAAIPYFGYARQDRRPRSVRVPISAKLVANMLATAGIDRVLTVDLHADQIQGFFDIPVDNIYATPILVHDILQQRIENLTVVSPDIGGVVRARAVAKVLNTDLAIIDKRRPKANVAEVMNIIGDVQGRTCLIVDDMIDTANTLCKAASALKERGAERVLAYATHPVFSGEAVSRIASSDIDQVVVTDTIALSDAARNCDRIRQVTIAGLLAETMRRISNEESVSYLFNEDVASPGALFLP</sequence>
<comment type="cofactor">
    <cofactor evidence="12">
        <name>Mg(2+)</name>
        <dbReference type="ChEBI" id="CHEBI:18420"/>
    </cofactor>
    <text evidence="12">Binds 2 Mg(2+) ions per subunit.</text>
</comment>
<dbReference type="NCBIfam" id="NF002320">
    <property type="entry name" value="PRK01259.1"/>
    <property type="match status" value="1"/>
</dbReference>
<evidence type="ECO:0000256" key="9">
    <source>
        <dbReference type="ARBA" id="ARBA00049535"/>
    </source>
</evidence>
<dbReference type="FunFam" id="3.40.50.2020:FF:000001">
    <property type="entry name" value="Ribose-phosphate pyrophosphokinase"/>
    <property type="match status" value="1"/>
</dbReference>
<comment type="function">
    <text evidence="10 12">Involved in the biosynthesis of the central metabolite phospho-alpha-D-ribosyl-1-pyrophosphate (PRPP) via the transfer of pyrophosphoryl group from ATP to 1-hydroxyl of ribose-5-phosphate (Rib-5-P).</text>
</comment>
<feature type="binding site" evidence="12">
    <location>
        <position position="238"/>
    </location>
    <ligand>
        <name>D-ribose 5-phosphate</name>
        <dbReference type="ChEBI" id="CHEBI:78346"/>
    </ligand>
</feature>
<comment type="similarity">
    <text evidence="11 12">Belongs to the ribose-phosphate pyrophosphokinase family. Class I subfamily.</text>
</comment>
<keyword evidence="2 12" id="KW-0808">Transferase</keyword>
<dbReference type="InterPro" id="IPR000836">
    <property type="entry name" value="PRTase_dom"/>
</dbReference>
<dbReference type="NCBIfam" id="TIGR01251">
    <property type="entry name" value="ribP_PPkin"/>
    <property type="match status" value="1"/>
</dbReference>
<feature type="binding site" evidence="12">
    <location>
        <begin position="115"/>
        <end position="116"/>
    </location>
    <ligand>
        <name>ATP</name>
        <dbReference type="ChEBI" id="CHEBI:30616"/>
    </ligand>
</feature>
<evidence type="ECO:0000256" key="4">
    <source>
        <dbReference type="ARBA" id="ARBA00022727"/>
    </source>
</evidence>
<dbReference type="SUPFAM" id="SSF53271">
    <property type="entry name" value="PRTase-like"/>
    <property type="match status" value="1"/>
</dbReference>
<dbReference type="SMART" id="SM01400">
    <property type="entry name" value="Pribosyltran_N"/>
    <property type="match status" value="1"/>
</dbReference>
<evidence type="ECO:0000256" key="11">
    <source>
        <dbReference type="ARBA" id="ARBA00061444"/>
    </source>
</evidence>
<evidence type="ECO:0000256" key="7">
    <source>
        <dbReference type="ARBA" id="ARBA00022840"/>
    </source>
</evidence>
<dbReference type="GO" id="GO:0000287">
    <property type="term" value="F:magnesium ion binding"/>
    <property type="evidence" value="ECO:0007669"/>
    <property type="project" value="UniProtKB-UniRule"/>
</dbReference>
<dbReference type="Pfam" id="PF14572">
    <property type="entry name" value="Pribosyl_synth"/>
    <property type="match status" value="1"/>
</dbReference>
<evidence type="ECO:0000256" key="12">
    <source>
        <dbReference type="HAMAP-Rule" id="MF_00583"/>
    </source>
</evidence>
<dbReference type="InterPro" id="IPR037515">
    <property type="entry name" value="Rib-P_diPkinase_bac"/>
</dbReference>
<dbReference type="GO" id="GO:0002189">
    <property type="term" value="C:ribose phosphate diphosphokinase complex"/>
    <property type="evidence" value="ECO:0007669"/>
    <property type="project" value="TreeGrafter"/>
</dbReference>
<feature type="binding site" evidence="12">
    <location>
        <begin position="242"/>
        <end position="246"/>
    </location>
    <ligand>
        <name>D-ribose 5-phosphate</name>
        <dbReference type="ChEBI" id="CHEBI:78346"/>
    </ligand>
</feature>
<dbReference type="Proteomes" id="UP000077726">
    <property type="component" value="Unassembled WGS sequence"/>
</dbReference>
<keyword evidence="15" id="KW-1185">Reference proteome</keyword>
<name>A0A1B6VZV0_9NEIS</name>
<dbReference type="EC" id="2.7.6.1" evidence="12"/>
<evidence type="ECO:0000256" key="3">
    <source>
        <dbReference type="ARBA" id="ARBA00022723"/>
    </source>
</evidence>
<evidence type="ECO:0000256" key="8">
    <source>
        <dbReference type="ARBA" id="ARBA00022842"/>
    </source>
</evidence>
<feature type="domain" description="Ribose-phosphate pyrophosphokinase N-terminal" evidence="13">
    <location>
        <begin position="23"/>
        <end position="140"/>
    </location>
</feature>